<comment type="caution">
    <text evidence="4">The sequence shown here is derived from an EMBL/GenBank/DDBJ whole genome shotgun (WGS) entry which is preliminary data.</text>
</comment>
<sequence length="294" mass="32135">MNMNMKMRMKWKKWQVAATIVALTLGILLVTQFNTATVIAQGRSQVQDRIKSLENILERSNEEQESKEKEVALLKAELDKYEKVAKGDVGSGLSDEIDRLRIMTGYYPVAGPGIQVTLDDHLVPNAPLDILDLMDIVNILRYAGAEAIAVNGQRIVANSEIYVSGRNTLINKTPVSSDREHIFIIDAIGPADELSRVLQVTDGKIISLRESKIDVKIVKQNKIVIPAYTDTQKFRFAKPLPDKPTESTRAIRNSNGSGAKGTGAGNATVPASGDKAVPNNAVNQSRPVSESKSQ</sequence>
<evidence type="ECO:0000256" key="1">
    <source>
        <dbReference type="ARBA" id="ARBA00009108"/>
    </source>
</evidence>
<evidence type="ECO:0000256" key="2">
    <source>
        <dbReference type="SAM" id="Coils"/>
    </source>
</evidence>
<keyword evidence="5" id="KW-1185">Reference proteome</keyword>
<gene>
    <name evidence="4" type="ORF">GJ688_14860</name>
</gene>
<dbReference type="EMBL" id="WNKU01000021">
    <property type="protein sequence ID" value="MTV50255.1"/>
    <property type="molecule type" value="Genomic_DNA"/>
</dbReference>
<dbReference type="Gene3D" id="3.30.70.1880">
    <property type="entry name" value="Protein of unknown function DUF881"/>
    <property type="match status" value="1"/>
</dbReference>
<evidence type="ECO:0000313" key="4">
    <source>
        <dbReference type="EMBL" id="MTV50255.1"/>
    </source>
</evidence>
<proteinExistence type="inferred from homology"/>
<name>A0A6I3SNH4_HELMO</name>
<dbReference type="AlphaFoldDB" id="A0A6I3SNH4"/>
<dbReference type="RefSeq" id="WP_155477342.1">
    <property type="nucleotide sequence ID" value="NZ_WNKU01000021.1"/>
</dbReference>
<dbReference type="Proteomes" id="UP000430670">
    <property type="component" value="Unassembled WGS sequence"/>
</dbReference>
<dbReference type="InterPro" id="IPR010273">
    <property type="entry name" value="DUF881"/>
</dbReference>
<protein>
    <submittedName>
        <fullName evidence="4">DUF881 domain-containing protein</fullName>
    </submittedName>
</protein>
<dbReference type="PANTHER" id="PTHR37313">
    <property type="entry name" value="UPF0749 PROTEIN RV1825"/>
    <property type="match status" value="1"/>
</dbReference>
<dbReference type="PANTHER" id="PTHR37313:SF2">
    <property type="entry name" value="UPF0749 PROTEIN YLXX"/>
    <property type="match status" value="1"/>
</dbReference>
<feature type="region of interest" description="Disordered" evidence="3">
    <location>
        <begin position="237"/>
        <end position="294"/>
    </location>
</feature>
<reference evidence="4 5" key="1">
    <citation type="submission" date="2019-11" db="EMBL/GenBank/DDBJ databases">
        <title>Whole-genome sequence of a the green, strictly anaerobic photosynthetic bacterium Heliobacillus mobilis DSM 6151.</title>
        <authorList>
            <person name="Kyndt J.A."/>
            <person name="Meyer T.E."/>
        </authorList>
    </citation>
    <scope>NUCLEOTIDE SEQUENCE [LARGE SCALE GENOMIC DNA]</scope>
    <source>
        <strain evidence="4 5">DSM 6151</strain>
    </source>
</reference>
<organism evidence="4 5">
    <name type="scientific">Heliobacterium mobile</name>
    <name type="common">Heliobacillus mobilis</name>
    <dbReference type="NCBI Taxonomy" id="28064"/>
    <lineage>
        <taxon>Bacteria</taxon>
        <taxon>Bacillati</taxon>
        <taxon>Bacillota</taxon>
        <taxon>Clostridia</taxon>
        <taxon>Eubacteriales</taxon>
        <taxon>Heliobacteriaceae</taxon>
        <taxon>Heliobacterium</taxon>
    </lineage>
</organism>
<dbReference type="Pfam" id="PF05949">
    <property type="entry name" value="DUF881"/>
    <property type="match status" value="1"/>
</dbReference>
<feature type="coiled-coil region" evidence="2">
    <location>
        <begin position="43"/>
        <end position="84"/>
    </location>
</feature>
<feature type="compositionally biased region" description="Polar residues" evidence="3">
    <location>
        <begin position="247"/>
        <end position="257"/>
    </location>
</feature>
<evidence type="ECO:0000313" key="5">
    <source>
        <dbReference type="Proteomes" id="UP000430670"/>
    </source>
</evidence>
<accession>A0A6I3SNH4</accession>
<feature type="compositionally biased region" description="Polar residues" evidence="3">
    <location>
        <begin position="280"/>
        <end position="294"/>
    </location>
</feature>
<comment type="similarity">
    <text evidence="1">Belongs to the UPF0749 family.</text>
</comment>
<keyword evidence="2" id="KW-0175">Coiled coil</keyword>
<evidence type="ECO:0000256" key="3">
    <source>
        <dbReference type="SAM" id="MobiDB-lite"/>
    </source>
</evidence>
<dbReference type="OrthoDB" id="9776196at2"/>